<dbReference type="KEGG" id="pxv:FXF36_05860"/>
<dbReference type="RefSeq" id="WP_151622908.1">
    <property type="nucleotide sequence ID" value="NZ_CP043028.1"/>
</dbReference>
<proteinExistence type="predicted"/>
<name>A0A5P6VP22_PSEXY</name>
<reference evidence="2" key="1">
    <citation type="submission" date="2019-08" db="EMBL/GenBank/DDBJ databases">
        <title>Complete Genome Sequence of the Polysaccharide-Degrading Rumen Bacterium Pseudobutyrivibrio xylanivorans MA3014.</title>
        <authorList>
            <person name="Palevich N."/>
            <person name="Maclean P.H."/>
            <person name="Kelly W.J."/>
            <person name="Leahy S.C."/>
            <person name="Rakonjac J."/>
            <person name="Attwood G.T."/>
        </authorList>
    </citation>
    <scope>NUCLEOTIDE SEQUENCE [LARGE SCALE GENOMIC DNA]</scope>
    <source>
        <strain evidence="2">MA3014</strain>
    </source>
</reference>
<evidence type="ECO:0000313" key="2">
    <source>
        <dbReference type="Proteomes" id="UP000327030"/>
    </source>
</evidence>
<dbReference type="EMBL" id="CP043028">
    <property type="protein sequence ID" value="QFJ54415.1"/>
    <property type="molecule type" value="Genomic_DNA"/>
</dbReference>
<accession>A0A5P6VP22</accession>
<gene>
    <name evidence="1" type="ORF">FXF36_05860</name>
</gene>
<dbReference type="OrthoDB" id="2003781at2"/>
<organism evidence="1 2">
    <name type="scientific">Pseudobutyrivibrio xylanivorans</name>
    <dbReference type="NCBI Taxonomy" id="185007"/>
    <lineage>
        <taxon>Bacteria</taxon>
        <taxon>Bacillati</taxon>
        <taxon>Bacillota</taxon>
        <taxon>Clostridia</taxon>
        <taxon>Lachnospirales</taxon>
        <taxon>Lachnospiraceae</taxon>
        <taxon>Pseudobutyrivibrio</taxon>
    </lineage>
</organism>
<protein>
    <submittedName>
        <fullName evidence="1">Uncharacterized protein</fullName>
    </submittedName>
</protein>
<dbReference type="Proteomes" id="UP000327030">
    <property type="component" value="Chromosome 1"/>
</dbReference>
<evidence type="ECO:0000313" key="1">
    <source>
        <dbReference type="EMBL" id="QFJ54415.1"/>
    </source>
</evidence>
<dbReference type="AlphaFoldDB" id="A0A5P6VP22"/>
<sequence length="97" mass="10614">MNISGIRPSVGFYENNPIKNIPPVNQVPVEEKQASFGSEPAAVVEISEVGLAASKHQVAKAVSNMEQDKAIHRYQYFVQSKPAVENTTVRGSENFVL</sequence>